<evidence type="ECO:0000256" key="1">
    <source>
        <dbReference type="ARBA" id="ARBA00005187"/>
    </source>
</evidence>
<dbReference type="AlphaFoldDB" id="A0AAP0J207"/>
<evidence type="ECO:0000313" key="5">
    <source>
        <dbReference type="EMBL" id="KAK9126117.1"/>
    </source>
</evidence>
<keyword evidence="6" id="KW-1185">Reference proteome</keyword>
<dbReference type="PROSITE" id="PS51278">
    <property type="entry name" value="GATASE_TYPE_2"/>
    <property type="match status" value="1"/>
</dbReference>
<dbReference type="GO" id="GO:0005829">
    <property type="term" value="C:cytosol"/>
    <property type="evidence" value="ECO:0007669"/>
    <property type="project" value="TreeGrafter"/>
</dbReference>
<dbReference type="EMBL" id="JBBNAG010000006">
    <property type="protein sequence ID" value="KAK9126117.1"/>
    <property type="molecule type" value="Genomic_DNA"/>
</dbReference>
<reference evidence="5 6" key="1">
    <citation type="submission" date="2024-01" db="EMBL/GenBank/DDBJ databases">
        <title>Genome assemblies of Stephania.</title>
        <authorList>
            <person name="Yang L."/>
        </authorList>
    </citation>
    <scope>NUCLEOTIDE SEQUENCE [LARGE SCALE GENOMIC DNA]</scope>
    <source>
        <strain evidence="5">JXDWG</strain>
        <tissue evidence="5">Leaf</tissue>
    </source>
</reference>
<evidence type="ECO:0000313" key="6">
    <source>
        <dbReference type="Proteomes" id="UP001419268"/>
    </source>
</evidence>
<dbReference type="SUPFAM" id="SSF56235">
    <property type="entry name" value="N-terminal nucleophile aminohydrolases (Ntn hydrolases)"/>
    <property type="match status" value="1"/>
</dbReference>
<comment type="pathway">
    <text evidence="1">Amino-acid biosynthesis; L-asparagine biosynthesis; L-asparagine from L-aspartate (L-Gln route): step 1/1.</text>
</comment>
<sequence>MNDELNILKDSLYDCFDRFLSGGRLAVISFHTWRTDCKVNGEIYNHEALRKILSHHEFRTDSDCDVIAHLYEEYGEGFVDMLDGMFSFVLLDTGTISSLLLEMPLGLHLSYIG</sequence>
<keyword evidence="2" id="KW-0547">Nucleotide-binding</keyword>
<dbReference type="GO" id="GO:0006529">
    <property type="term" value="P:asparagine biosynthetic process"/>
    <property type="evidence" value="ECO:0007669"/>
    <property type="project" value="TreeGrafter"/>
</dbReference>
<protein>
    <recommendedName>
        <fullName evidence="4">Glutamine amidotransferase type-2 domain-containing protein</fullName>
    </recommendedName>
</protein>
<organism evidence="5 6">
    <name type="scientific">Stephania cephalantha</name>
    <dbReference type="NCBI Taxonomy" id="152367"/>
    <lineage>
        <taxon>Eukaryota</taxon>
        <taxon>Viridiplantae</taxon>
        <taxon>Streptophyta</taxon>
        <taxon>Embryophyta</taxon>
        <taxon>Tracheophyta</taxon>
        <taxon>Spermatophyta</taxon>
        <taxon>Magnoliopsida</taxon>
        <taxon>Ranunculales</taxon>
        <taxon>Menispermaceae</taxon>
        <taxon>Menispermoideae</taxon>
        <taxon>Cissampelideae</taxon>
        <taxon>Stephania</taxon>
    </lineage>
</organism>
<comment type="caution">
    <text evidence="5">The sequence shown here is derived from an EMBL/GenBank/DDBJ whole genome shotgun (WGS) entry which is preliminary data.</text>
</comment>
<dbReference type="Pfam" id="PF13537">
    <property type="entry name" value="GATase_7"/>
    <property type="match status" value="1"/>
</dbReference>
<accession>A0AAP0J207</accession>
<dbReference type="InterPro" id="IPR017932">
    <property type="entry name" value="GATase_2_dom"/>
</dbReference>
<dbReference type="PANTHER" id="PTHR11772:SF48">
    <property type="entry name" value="ASPARAGINE SYNTHETASE [GLUTAMINE-HYDROLYZING] 1"/>
    <property type="match status" value="1"/>
</dbReference>
<evidence type="ECO:0000256" key="2">
    <source>
        <dbReference type="ARBA" id="ARBA00022741"/>
    </source>
</evidence>
<keyword evidence="3" id="KW-0067">ATP-binding</keyword>
<proteinExistence type="predicted"/>
<dbReference type="GO" id="GO:0005524">
    <property type="term" value="F:ATP binding"/>
    <property type="evidence" value="ECO:0007669"/>
    <property type="project" value="UniProtKB-KW"/>
</dbReference>
<dbReference type="Proteomes" id="UP001419268">
    <property type="component" value="Unassembled WGS sequence"/>
</dbReference>
<dbReference type="PANTHER" id="PTHR11772">
    <property type="entry name" value="ASPARAGINE SYNTHETASE"/>
    <property type="match status" value="1"/>
</dbReference>
<evidence type="ECO:0000256" key="3">
    <source>
        <dbReference type="ARBA" id="ARBA00022840"/>
    </source>
</evidence>
<evidence type="ECO:0000259" key="4">
    <source>
        <dbReference type="PROSITE" id="PS51278"/>
    </source>
</evidence>
<dbReference type="Gene3D" id="3.60.20.10">
    <property type="entry name" value="Glutamine Phosphoribosylpyrophosphate, subunit 1, domain 1"/>
    <property type="match status" value="1"/>
</dbReference>
<name>A0AAP0J207_9MAGN</name>
<dbReference type="InterPro" id="IPR029055">
    <property type="entry name" value="Ntn_hydrolases_N"/>
</dbReference>
<gene>
    <name evidence="5" type="ORF">Scep_014963</name>
</gene>
<dbReference type="GO" id="GO:0004066">
    <property type="term" value="F:asparagine synthase (glutamine-hydrolyzing) activity"/>
    <property type="evidence" value="ECO:0007669"/>
    <property type="project" value="TreeGrafter"/>
</dbReference>
<feature type="domain" description="Glutamine amidotransferase type-2" evidence="4">
    <location>
        <begin position="1"/>
        <end position="113"/>
    </location>
</feature>
<dbReference type="InterPro" id="IPR050795">
    <property type="entry name" value="Asn_Synthetase"/>
</dbReference>